<feature type="domain" description="ABM" evidence="1">
    <location>
        <begin position="5"/>
        <end position="66"/>
    </location>
</feature>
<reference evidence="2 3" key="1">
    <citation type="submission" date="2016-06" db="EMBL/GenBank/DDBJ databases">
        <authorList>
            <person name="Olsen C.W."/>
            <person name="Carey S."/>
            <person name="Hinshaw L."/>
            <person name="Karasin A.I."/>
        </authorList>
    </citation>
    <scope>NUCLEOTIDE SEQUENCE [LARGE SCALE GENOMIC DNA]</scope>
    <source>
        <strain evidence="2 3">LZ-22</strain>
    </source>
</reference>
<keyword evidence="2" id="KW-0560">Oxidoreductase</keyword>
<dbReference type="Pfam" id="PF03992">
    <property type="entry name" value="ABM"/>
    <property type="match status" value="1"/>
</dbReference>
<dbReference type="Gene3D" id="3.30.70.100">
    <property type="match status" value="1"/>
</dbReference>
<evidence type="ECO:0000313" key="3">
    <source>
        <dbReference type="Proteomes" id="UP000199086"/>
    </source>
</evidence>
<name>A0A1G6GXS0_9ACTN</name>
<evidence type="ECO:0000259" key="1">
    <source>
        <dbReference type="Pfam" id="PF03992"/>
    </source>
</evidence>
<dbReference type="GO" id="GO:0004497">
    <property type="term" value="F:monooxygenase activity"/>
    <property type="evidence" value="ECO:0007669"/>
    <property type="project" value="UniProtKB-KW"/>
</dbReference>
<dbReference type="EMBL" id="FMYF01000005">
    <property type="protein sequence ID" value="SDB86475.1"/>
    <property type="molecule type" value="Genomic_DNA"/>
</dbReference>
<sequence length="107" mass="12074">MLAPVLAIHRFRVPVDRRQEFRPAVDVALEHFRSRPGVESVDLVRNLDDPQLWALVTRWRDVGSYRRAIGGAAATYALMPVMPYAIDEPSAYLPEDELGENVPRGGF</sequence>
<keyword evidence="3" id="KW-1185">Reference proteome</keyword>
<keyword evidence="2" id="KW-0503">Monooxygenase</keyword>
<dbReference type="InterPro" id="IPR007138">
    <property type="entry name" value="ABM_dom"/>
</dbReference>
<accession>A0A1G6GXS0</accession>
<gene>
    <name evidence="2" type="ORF">GA0111570_105215</name>
</gene>
<organism evidence="2 3">
    <name type="scientific">Raineyella antarctica</name>
    <dbReference type="NCBI Taxonomy" id="1577474"/>
    <lineage>
        <taxon>Bacteria</taxon>
        <taxon>Bacillati</taxon>
        <taxon>Actinomycetota</taxon>
        <taxon>Actinomycetes</taxon>
        <taxon>Propionibacteriales</taxon>
        <taxon>Propionibacteriaceae</taxon>
        <taxon>Raineyella</taxon>
    </lineage>
</organism>
<evidence type="ECO:0000313" key="2">
    <source>
        <dbReference type="EMBL" id="SDB86475.1"/>
    </source>
</evidence>
<protein>
    <submittedName>
        <fullName evidence="2">Antibiotic biosynthesis monooxygenase</fullName>
    </submittedName>
</protein>
<proteinExistence type="predicted"/>
<dbReference type="SUPFAM" id="SSF54909">
    <property type="entry name" value="Dimeric alpha+beta barrel"/>
    <property type="match status" value="1"/>
</dbReference>
<dbReference type="InterPro" id="IPR011008">
    <property type="entry name" value="Dimeric_a/b-barrel"/>
</dbReference>
<dbReference type="Proteomes" id="UP000199086">
    <property type="component" value="Unassembled WGS sequence"/>
</dbReference>
<dbReference type="AlphaFoldDB" id="A0A1G6GXS0"/>
<dbReference type="STRING" id="1577474.GA0111570_105215"/>